<gene>
    <name evidence="3" type="ORF">METZ01_LOCUS360222</name>
</gene>
<dbReference type="SUPFAM" id="SSF89623">
    <property type="entry name" value="Ribose/Galactose isomerase RpiB/AlsB"/>
    <property type="match status" value="1"/>
</dbReference>
<dbReference type="InterPro" id="IPR036569">
    <property type="entry name" value="RpiB_LacA_LacB_sf"/>
</dbReference>
<dbReference type="GO" id="GO:0005975">
    <property type="term" value="P:carbohydrate metabolic process"/>
    <property type="evidence" value="ECO:0007669"/>
    <property type="project" value="InterPro"/>
</dbReference>
<dbReference type="PANTHER" id="PTHR43732:SF1">
    <property type="entry name" value="RIBOSE 5-PHOSPHATE ISOMERASE"/>
    <property type="match status" value="1"/>
</dbReference>
<dbReference type="InterPro" id="IPR003500">
    <property type="entry name" value="RpiB_LacA_LacB"/>
</dbReference>
<sequence>MSKIITIACDHAGYDLKNALKKEILNMGFEVIDCGTNSSEPVDYPDFAKLAVDNILKKKSDIAVLICGSGIGMSI</sequence>
<evidence type="ECO:0000256" key="2">
    <source>
        <dbReference type="ARBA" id="ARBA00023235"/>
    </source>
</evidence>
<feature type="non-terminal residue" evidence="3">
    <location>
        <position position="75"/>
    </location>
</feature>
<reference evidence="3" key="1">
    <citation type="submission" date="2018-05" db="EMBL/GenBank/DDBJ databases">
        <authorList>
            <person name="Lanie J.A."/>
            <person name="Ng W.-L."/>
            <person name="Kazmierczak K.M."/>
            <person name="Andrzejewski T.M."/>
            <person name="Davidsen T.M."/>
            <person name="Wayne K.J."/>
            <person name="Tettelin H."/>
            <person name="Glass J.I."/>
            <person name="Rusch D."/>
            <person name="Podicherti R."/>
            <person name="Tsui H.-C.T."/>
            <person name="Winkler M.E."/>
        </authorList>
    </citation>
    <scope>NUCLEOTIDE SEQUENCE</scope>
</reference>
<dbReference type="Pfam" id="PF02502">
    <property type="entry name" value="LacAB_rpiB"/>
    <property type="match status" value="1"/>
</dbReference>
<dbReference type="EMBL" id="UINC01127929">
    <property type="protein sequence ID" value="SVD07368.1"/>
    <property type="molecule type" value="Genomic_DNA"/>
</dbReference>
<proteinExistence type="inferred from homology"/>
<protein>
    <recommendedName>
        <fullName evidence="4">Ribose-5-phosphate isomerase</fullName>
    </recommendedName>
</protein>
<evidence type="ECO:0008006" key="4">
    <source>
        <dbReference type="Google" id="ProtNLM"/>
    </source>
</evidence>
<dbReference type="InterPro" id="IPR051812">
    <property type="entry name" value="SPI_LacAB/RpiB"/>
</dbReference>
<keyword evidence="2" id="KW-0413">Isomerase</keyword>
<dbReference type="Gene3D" id="3.40.1400.10">
    <property type="entry name" value="Sugar-phosphate isomerase, RpiB/LacA/LacB"/>
    <property type="match status" value="1"/>
</dbReference>
<dbReference type="GO" id="GO:0016853">
    <property type="term" value="F:isomerase activity"/>
    <property type="evidence" value="ECO:0007669"/>
    <property type="project" value="UniProtKB-KW"/>
</dbReference>
<name>A0A382SDY7_9ZZZZ</name>
<comment type="similarity">
    <text evidence="1">Belongs to the LacAB/RpiB family.</text>
</comment>
<evidence type="ECO:0000313" key="3">
    <source>
        <dbReference type="EMBL" id="SVD07368.1"/>
    </source>
</evidence>
<organism evidence="3">
    <name type="scientific">marine metagenome</name>
    <dbReference type="NCBI Taxonomy" id="408172"/>
    <lineage>
        <taxon>unclassified sequences</taxon>
        <taxon>metagenomes</taxon>
        <taxon>ecological metagenomes</taxon>
    </lineage>
</organism>
<dbReference type="AlphaFoldDB" id="A0A382SDY7"/>
<evidence type="ECO:0000256" key="1">
    <source>
        <dbReference type="ARBA" id="ARBA00008754"/>
    </source>
</evidence>
<dbReference type="PANTHER" id="PTHR43732">
    <property type="entry name" value="RIBOSE 5-PHOSPHATE ISOMERASE-RELATED"/>
    <property type="match status" value="1"/>
</dbReference>
<accession>A0A382SDY7</accession>